<dbReference type="InterPro" id="IPR001714">
    <property type="entry name" value="Pept_M24_MAP"/>
</dbReference>
<evidence type="ECO:0000256" key="7">
    <source>
        <dbReference type="ARBA" id="ARBA00022801"/>
    </source>
</evidence>
<name>A0ABY6HX14_9ARCH</name>
<comment type="catalytic activity">
    <reaction evidence="1 8">
        <text>Release of N-terminal amino acids, preferentially methionine, from peptides and arylamides.</text>
        <dbReference type="EC" id="3.4.11.18"/>
    </reaction>
</comment>
<evidence type="ECO:0000313" key="11">
    <source>
        <dbReference type="Proteomes" id="UP001208689"/>
    </source>
</evidence>
<evidence type="ECO:0000256" key="1">
    <source>
        <dbReference type="ARBA" id="ARBA00000294"/>
    </source>
</evidence>
<dbReference type="Gene3D" id="3.90.230.10">
    <property type="entry name" value="Creatinase/methionine aminopeptidase superfamily"/>
    <property type="match status" value="1"/>
</dbReference>
<dbReference type="InterPro" id="IPR036390">
    <property type="entry name" value="WH_DNA-bd_sf"/>
</dbReference>
<organism evidence="10 11">
    <name type="scientific">Candidatus Lokiarchaeum ossiferum</name>
    <dbReference type="NCBI Taxonomy" id="2951803"/>
    <lineage>
        <taxon>Archaea</taxon>
        <taxon>Promethearchaeati</taxon>
        <taxon>Promethearchaeota</taxon>
        <taxon>Promethearchaeia</taxon>
        <taxon>Promethearchaeales</taxon>
        <taxon>Promethearchaeaceae</taxon>
        <taxon>Candidatus Lokiarchaeum</taxon>
    </lineage>
</organism>
<evidence type="ECO:0000256" key="5">
    <source>
        <dbReference type="ARBA" id="ARBA00022670"/>
    </source>
</evidence>
<evidence type="ECO:0000256" key="6">
    <source>
        <dbReference type="ARBA" id="ARBA00022723"/>
    </source>
</evidence>
<dbReference type="PANTHER" id="PTHR45777">
    <property type="entry name" value="METHIONINE AMINOPEPTIDASE 2"/>
    <property type="match status" value="1"/>
</dbReference>
<dbReference type="Gene3D" id="1.10.10.10">
    <property type="entry name" value="Winged helix-like DNA-binding domain superfamily/Winged helix DNA-binding domain"/>
    <property type="match status" value="1"/>
</dbReference>
<evidence type="ECO:0000256" key="8">
    <source>
        <dbReference type="RuleBase" id="RU003653"/>
    </source>
</evidence>
<evidence type="ECO:0000256" key="2">
    <source>
        <dbReference type="ARBA" id="ARBA00001936"/>
    </source>
</evidence>
<evidence type="ECO:0000256" key="3">
    <source>
        <dbReference type="ARBA" id="ARBA00001954"/>
    </source>
</evidence>
<dbReference type="PANTHER" id="PTHR45777:SF2">
    <property type="entry name" value="METHIONINE AMINOPEPTIDASE 2"/>
    <property type="match status" value="1"/>
</dbReference>
<dbReference type="InterPro" id="IPR036388">
    <property type="entry name" value="WH-like_DNA-bd_sf"/>
</dbReference>
<evidence type="ECO:0000256" key="4">
    <source>
        <dbReference type="ARBA" id="ARBA00022438"/>
    </source>
</evidence>
<dbReference type="EC" id="3.4.11.18" evidence="8"/>
<sequence>MEIKGLDDHSIDCYLRVGKAVGHALALGQKIARPGTNIKDLAEILEQDILDQGADGWAFPANIGLDHYAAHYSPVIEDPFILPEEGLLKIDLGGQVDGFIADAAVTVNLGKSEGLYADLCKAVIDALYAAIKIAKPGVNIKSIGAVIQTEIEKYHDIRPISNLGGHRVSQWDLHGAPFIPNVANSGDDYLLKEGDQIAIEPFATNGYGAIKNGKDLTIFEVKNIHKKKNLPQLEKLRLQKFKKKFGKLPFSPRWIDFMPQNQINAAILKYYRQGILDGYHVFEERAQGIVSQQEHTLLITKEGAIPTTWWEDFDYRTLWTN</sequence>
<dbReference type="PRINTS" id="PR00599">
    <property type="entry name" value="MAPEPTIDASE"/>
</dbReference>
<dbReference type="InterPro" id="IPR000994">
    <property type="entry name" value="Pept_M24"/>
</dbReference>
<dbReference type="GO" id="GO:0004239">
    <property type="term" value="F:initiator methionyl aminopeptidase activity"/>
    <property type="evidence" value="ECO:0007669"/>
    <property type="project" value="UniProtKB-EC"/>
</dbReference>
<dbReference type="InterPro" id="IPR002468">
    <property type="entry name" value="Pept_M24A_MAP2"/>
</dbReference>
<feature type="domain" description="Peptidase M24" evidence="9">
    <location>
        <begin position="15"/>
        <end position="206"/>
    </location>
</feature>
<protein>
    <recommendedName>
        <fullName evidence="8">Methionine aminopeptidase</fullName>
        <ecNumber evidence="8">3.4.11.18</ecNumber>
    </recommendedName>
</protein>
<keyword evidence="5 8" id="KW-0645">Protease</keyword>
<keyword evidence="6 8" id="KW-0479">Metal-binding</keyword>
<keyword evidence="4 8" id="KW-0031">Aminopeptidase</keyword>
<comment type="cofactor">
    <cofactor evidence="2">
        <name>Mn(2+)</name>
        <dbReference type="ChEBI" id="CHEBI:29035"/>
    </cofactor>
</comment>
<proteinExistence type="inferred from homology"/>
<dbReference type="SUPFAM" id="SSF46785">
    <property type="entry name" value="Winged helix' DNA-binding domain"/>
    <property type="match status" value="1"/>
</dbReference>
<keyword evidence="7 10" id="KW-0378">Hydrolase</keyword>
<accession>A0ABY6HX14</accession>
<keyword evidence="11" id="KW-1185">Reference proteome</keyword>
<comment type="similarity">
    <text evidence="8">Belongs to the peptidase M24A family.</text>
</comment>
<dbReference type="NCBIfam" id="TIGR00501">
    <property type="entry name" value="met_pdase_II"/>
    <property type="match status" value="1"/>
</dbReference>
<reference evidence="10" key="1">
    <citation type="submission" date="2022-09" db="EMBL/GenBank/DDBJ databases">
        <title>Actin cytoskeleton and complex cell architecture in an #Asgard archaeon.</title>
        <authorList>
            <person name="Ponce Toledo R.I."/>
            <person name="Schleper C."/>
            <person name="Rodrigues Oliveira T."/>
            <person name="Wollweber F."/>
            <person name="Xu J."/>
            <person name="Rittmann S."/>
            <person name="Klingl A."/>
            <person name="Pilhofer M."/>
        </authorList>
    </citation>
    <scope>NUCLEOTIDE SEQUENCE</scope>
    <source>
        <strain evidence="10">B-35</strain>
    </source>
</reference>
<gene>
    <name evidence="10" type="ORF">NEF87_004198</name>
</gene>
<dbReference type="SUPFAM" id="SSF55920">
    <property type="entry name" value="Creatinase/aminopeptidase"/>
    <property type="match status" value="1"/>
</dbReference>
<dbReference type="EMBL" id="CP104013">
    <property type="protein sequence ID" value="UYP47913.1"/>
    <property type="molecule type" value="Genomic_DNA"/>
</dbReference>
<evidence type="ECO:0000313" key="10">
    <source>
        <dbReference type="EMBL" id="UYP47913.1"/>
    </source>
</evidence>
<comment type="cofactor">
    <cofactor evidence="3">
        <name>Fe(2+)</name>
        <dbReference type="ChEBI" id="CHEBI:29033"/>
    </cofactor>
</comment>
<dbReference type="Proteomes" id="UP001208689">
    <property type="component" value="Chromosome"/>
</dbReference>
<comment type="function">
    <text evidence="8">Removes the N-terminal methionine from nascent proteins. The N-terminal methionine is often cleaved when the second residue in the primary sequence is small and uncharged (Met-Ala-, Cys, Gly, Pro, Ser, Thr, or Val).</text>
</comment>
<dbReference type="InterPro" id="IPR036005">
    <property type="entry name" value="Creatinase/aminopeptidase-like"/>
</dbReference>
<comment type="cofactor">
    <cofactor evidence="8">
        <name>Co(2+)</name>
        <dbReference type="ChEBI" id="CHEBI:48828"/>
    </cofactor>
    <cofactor evidence="8">
        <name>Zn(2+)</name>
        <dbReference type="ChEBI" id="CHEBI:29105"/>
    </cofactor>
    <cofactor evidence="8">
        <name>Mn(2+)</name>
        <dbReference type="ChEBI" id="CHEBI:29035"/>
    </cofactor>
    <cofactor evidence="8">
        <name>Fe(2+)</name>
        <dbReference type="ChEBI" id="CHEBI:29033"/>
    </cofactor>
    <text evidence="8">Binds 2 divalent metal cations per subunit. Has a high-affinity and a low affinity metal-binding site. The true nature of the physiological cofactor is under debate. The enzyme is active with cobalt, zinc, manganese or divalent iron ions.</text>
</comment>
<evidence type="ECO:0000259" key="9">
    <source>
        <dbReference type="Pfam" id="PF00557"/>
    </source>
</evidence>
<dbReference type="InterPro" id="IPR050247">
    <property type="entry name" value="Met_Aminopeptidase_Type2"/>
</dbReference>
<dbReference type="Pfam" id="PF00557">
    <property type="entry name" value="Peptidase_M24"/>
    <property type="match status" value="1"/>
</dbReference>